<proteinExistence type="predicted"/>
<keyword evidence="2" id="KW-0238">DNA-binding</keyword>
<keyword evidence="3" id="KW-0804">Transcription</keyword>
<dbReference type="PROSITE" id="PS01124">
    <property type="entry name" value="HTH_ARAC_FAMILY_2"/>
    <property type="match status" value="1"/>
</dbReference>
<gene>
    <name evidence="6" type="ORF">FFV09_02195</name>
</gene>
<dbReference type="InterPro" id="IPR018060">
    <property type="entry name" value="HTH_AraC"/>
</dbReference>
<organism evidence="6 7">
    <name type="scientific">Saccharibacillus brassicae</name>
    <dbReference type="NCBI Taxonomy" id="2583377"/>
    <lineage>
        <taxon>Bacteria</taxon>
        <taxon>Bacillati</taxon>
        <taxon>Bacillota</taxon>
        <taxon>Bacilli</taxon>
        <taxon>Bacillales</taxon>
        <taxon>Paenibacillaceae</taxon>
        <taxon>Saccharibacillus</taxon>
    </lineage>
</organism>
<feature type="compositionally biased region" description="Low complexity" evidence="4">
    <location>
        <begin position="12"/>
        <end position="53"/>
    </location>
</feature>
<evidence type="ECO:0000313" key="7">
    <source>
        <dbReference type="Proteomes" id="UP000316968"/>
    </source>
</evidence>
<feature type="compositionally biased region" description="Basic residues" evidence="4">
    <location>
        <begin position="1"/>
        <end position="11"/>
    </location>
</feature>
<feature type="domain" description="HTH araC/xylS-type" evidence="5">
    <location>
        <begin position="199"/>
        <end position="297"/>
    </location>
</feature>
<dbReference type="PANTHER" id="PTHR43280">
    <property type="entry name" value="ARAC-FAMILY TRANSCRIPTIONAL REGULATOR"/>
    <property type="match status" value="1"/>
</dbReference>
<evidence type="ECO:0000259" key="5">
    <source>
        <dbReference type="PROSITE" id="PS01124"/>
    </source>
</evidence>
<dbReference type="Pfam" id="PF12833">
    <property type="entry name" value="HTH_18"/>
    <property type="match status" value="1"/>
</dbReference>
<dbReference type="PANTHER" id="PTHR43280:SF34">
    <property type="entry name" value="ARAC-FAMILY TRANSCRIPTIONAL REGULATOR"/>
    <property type="match status" value="1"/>
</dbReference>
<dbReference type="KEGG" id="saca:FFV09_02195"/>
<name>A0A4Y6USP0_SACBS</name>
<dbReference type="SUPFAM" id="SSF46689">
    <property type="entry name" value="Homeodomain-like"/>
    <property type="match status" value="2"/>
</dbReference>
<keyword evidence="1" id="KW-0805">Transcription regulation</keyword>
<dbReference type="GO" id="GO:0043565">
    <property type="term" value="F:sequence-specific DNA binding"/>
    <property type="evidence" value="ECO:0007669"/>
    <property type="project" value="InterPro"/>
</dbReference>
<sequence length="302" mass="33802">MEKTARARKGMAAKAAGAGQAAGAAEQPGEQAAGGAQQPGEQAAGGAQQPGEQAAYVPDYADDRELLRSLALSRQNERLHHDLATERKMLQLVREGRREELEQLLADWNLRQDFGILSRSSLLRHRKNLTICGITLYTRAAIEGGLYAEVAFTLSDLLIQRVEEAHTPEEVDLLSTSAIREFTDRVRQAREHTGSGTFAACRLYVFNHLYEELSLERLGQAMRLNPAYLSRLCKKETGLSLSAYVRREKVEEAKRLLEIGEHTLSEICALLRWSDQSHFTQVFKTWVGVTPGTYRKRVPKKN</sequence>
<evidence type="ECO:0000256" key="2">
    <source>
        <dbReference type="ARBA" id="ARBA00023125"/>
    </source>
</evidence>
<feature type="region of interest" description="Disordered" evidence="4">
    <location>
        <begin position="1"/>
        <end position="53"/>
    </location>
</feature>
<dbReference type="GO" id="GO:0003700">
    <property type="term" value="F:DNA-binding transcription factor activity"/>
    <property type="evidence" value="ECO:0007669"/>
    <property type="project" value="InterPro"/>
</dbReference>
<dbReference type="OrthoDB" id="247151at2"/>
<evidence type="ECO:0000313" key="6">
    <source>
        <dbReference type="EMBL" id="QDH19780.1"/>
    </source>
</evidence>
<accession>A0A4Y6USP0</accession>
<reference evidence="6 7" key="1">
    <citation type="submission" date="2019-06" db="EMBL/GenBank/DDBJ databases">
        <title>Saccharibacillus brassicae sp. nov., an endophytic bacterium isolated from Chinese cabbage seeds (Brassica pekinensis).</title>
        <authorList>
            <person name="Jiang L."/>
            <person name="Lee J."/>
            <person name="Kim S.W."/>
        </authorList>
    </citation>
    <scope>NUCLEOTIDE SEQUENCE [LARGE SCALE GENOMIC DNA]</scope>
    <source>
        <strain evidence="7">KCTC 43072 / ATSA2</strain>
    </source>
</reference>
<dbReference type="EMBL" id="CP041217">
    <property type="protein sequence ID" value="QDH19780.1"/>
    <property type="molecule type" value="Genomic_DNA"/>
</dbReference>
<dbReference type="RefSeq" id="WP_141446167.1">
    <property type="nucleotide sequence ID" value="NZ_CP041217.1"/>
</dbReference>
<dbReference type="SMART" id="SM00342">
    <property type="entry name" value="HTH_ARAC"/>
    <property type="match status" value="1"/>
</dbReference>
<dbReference type="InterPro" id="IPR009057">
    <property type="entry name" value="Homeodomain-like_sf"/>
</dbReference>
<dbReference type="Gene3D" id="1.10.10.60">
    <property type="entry name" value="Homeodomain-like"/>
    <property type="match status" value="2"/>
</dbReference>
<evidence type="ECO:0000256" key="1">
    <source>
        <dbReference type="ARBA" id="ARBA00023015"/>
    </source>
</evidence>
<dbReference type="Proteomes" id="UP000316968">
    <property type="component" value="Chromosome"/>
</dbReference>
<dbReference type="AlphaFoldDB" id="A0A4Y6USP0"/>
<evidence type="ECO:0000256" key="4">
    <source>
        <dbReference type="SAM" id="MobiDB-lite"/>
    </source>
</evidence>
<protein>
    <submittedName>
        <fullName evidence="6">Helix-turn-helix domain-containing protein</fullName>
    </submittedName>
</protein>
<keyword evidence="7" id="KW-1185">Reference proteome</keyword>
<evidence type="ECO:0000256" key="3">
    <source>
        <dbReference type="ARBA" id="ARBA00023163"/>
    </source>
</evidence>